<dbReference type="Proteomes" id="UP001595636">
    <property type="component" value="Unassembled WGS sequence"/>
</dbReference>
<comment type="caution">
    <text evidence="2">The sequence shown here is derived from an EMBL/GenBank/DDBJ whole genome shotgun (WGS) entry which is preliminary data.</text>
</comment>
<name>A0ABV7TVI5_9NEIS</name>
<accession>A0ABV7TVI5</accession>
<sequence length="554" mass="62077">MQRLRVSITAGTALALPIEIYTPKGSLIARGAVSSRDTKVFELSMRGKDQTDRLLERVYVFAKLPRGTTIQEVVELGAEGGDAVLNIAKGSPYEWLEWVTPFRSLRHLSGEQPHDPVGLSLSASRRIGKVWATLWEFQERRWEARNVRFESLQGGRGIRQLTIDVPHRPHLLQLGGEELAWRLISLPPGEQVNIALTPSRQGGRGDALDITVGRQHPENELVMTYLSQGNLPEASRLAELKYIADSMLYEKFNDPISAVAGGYILLKTNQLERRENWLRNLELHFPHIADVKILKAALAREQDGVSEKDIRKMLLEAMEVGFPTFSLGMTLLLDSMAAMHRGEAEKPQFHRAYLAVQAYVRAMCSNDAYLAFYGKSPAEPLWSPIYGMEKAGAATPVSQGSSPPVFMRRPKGAPRSARYGATSVTLPLAPASRKMFEFTHEPHETRQALQGRITTDHWLSLQDLTQSEWKNVKVIKNKTIPSVEIQELPNYLAMQEDAGPAMSSAPRKLKLHSSLRPEETIEPASAPKPKPSQNAKYWQNERITHSISVMDEDE</sequence>
<feature type="region of interest" description="Disordered" evidence="1">
    <location>
        <begin position="502"/>
        <end position="554"/>
    </location>
</feature>
<proteinExistence type="predicted"/>
<gene>
    <name evidence="2" type="ORF">ACFOKJ_11335</name>
</gene>
<evidence type="ECO:0000313" key="3">
    <source>
        <dbReference type="Proteomes" id="UP001595636"/>
    </source>
</evidence>
<evidence type="ECO:0000256" key="1">
    <source>
        <dbReference type="SAM" id="MobiDB-lite"/>
    </source>
</evidence>
<evidence type="ECO:0000313" key="2">
    <source>
        <dbReference type="EMBL" id="MFC3626714.1"/>
    </source>
</evidence>
<dbReference type="EMBL" id="JBHRYH010000021">
    <property type="protein sequence ID" value="MFC3626714.1"/>
    <property type="molecule type" value="Genomic_DNA"/>
</dbReference>
<organism evidence="2 3">
    <name type="scientific">Vogesella amnigena</name>
    <dbReference type="NCBI Taxonomy" id="1507449"/>
    <lineage>
        <taxon>Bacteria</taxon>
        <taxon>Pseudomonadati</taxon>
        <taxon>Pseudomonadota</taxon>
        <taxon>Betaproteobacteria</taxon>
        <taxon>Neisseriales</taxon>
        <taxon>Chromobacteriaceae</taxon>
        <taxon>Vogesella</taxon>
    </lineage>
</organism>
<reference evidence="3" key="1">
    <citation type="journal article" date="2019" name="Int. J. Syst. Evol. Microbiol.">
        <title>The Global Catalogue of Microorganisms (GCM) 10K type strain sequencing project: providing services to taxonomists for standard genome sequencing and annotation.</title>
        <authorList>
            <consortium name="The Broad Institute Genomics Platform"/>
            <consortium name="The Broad Institute Genome Sequencing Center for Infectious Disease"/>
            <person name="Wu L."/>
            <person name="Ma J."/>
        </authorList>
    </citation>
    <scope>NUCLEOTIDE SEQUENCE [LARGE SCALE GENOMIC DNA]</scope>
    <source>
        <strain evidence="3">KCTC 42195</strain>
    </source>
</reference>
<protein>
    <submittedName>
        <fullName evidence="2">Uncharacterized protein</fullName>
    </submittedName>
</protein>
<dbReference type="RefSeq" id="WP_390279615.1">
    <property type="nucleotide sequence ID" value="NZ_JBHRYH010000021.1"/>
</dbReference>
<keyword evidence="3" id="KW-1185">Reference proteome</keyword>